<gene>
    <name evidence="1" type="ORF">Q4T40_16990</name>
</gene>
<organism evidence="1 2">
    <name type="scientific">Anaeroselena agilis</name>
    <dbReference type="NCBI Taxonomy" id="3063788"/>
    <lineage>
        <taxon>Bacteria</taxon>
        <taxon>Bacillati</taxon>
        <taxon>Bacillota</taxon>
        <taxon>Negativicutes</taxon>
        <taxon>Acetonemataceae</taxon>
        <taxon>Anaeroselena</taxon>
    </lineage>
</organism>
<protein>
    <submittedName>
        <fullName evidence="1">DUF3795 domain-containing protein</fullName>
    </submittedName>
</protein>
<keyword evidence="2" id="KW-1185">Reference proteome</keyword>
<evidence type="ECO:0000313" key="2">
    <source>
        <dbReference type="Proteomes" id="UP001254848"/>
    </source>
</evidence>
<dbReference type="InterPro" id="IPR024227">
    <property type="entry name" value="DUF3795"/>
</dbReference>
<evidence type="ECO:0000313" key="1">
    <source>
        <dbReference type="EMBL" id="MDT8902941.1"/>
    </source>
</evidence>
<accession>A0ABU3P1N6</accession>
<reference evidence="1 2" key="1">
    <citation type="submission" date="2023-07" db="EMBL/GenBank/DDBJ databases">
        <title>The novel representative of Negativicutes class, Anaeroselena agilis gen. nov. sp. nov.</title>
        <authorList>
            <person name="Prokofeva M.I."/>
            <person name="Elcheninov A.G."/>
            <person name="Klyukina A."/>
            <person name="Kublanov I.V."/>
            <person name="Frolov E.N."/>
            <person name="Podosokorskaya O.A."/>
        </authorList>
    </citation>
    <scope>NUCLEOTIDE SEQUENCE [LARGE SCALE GENOMIC DNA]</scope>
    <source>
        <strain evidence="1 2">4137-cl</strain>
    </source>
</reference>
<proteinExistence type="predicted"/>
<dbReference type="Pfam" id="PF12675">
    <property type="entry name" value="DUF3795"/>
    <property type="match status" value="1"/>
</dbReference>
<name>A0ABU3P1N6_9FIRM</name>
<dbReference type="RefSeq" id="WP_413781404.1">
    <property type="nucleotide sequence ID" value="NZ_JAUOZS010000001.1"/>
</dbReference>
<comment type="caution">
    <text evidence="1">The sequence shown here is derived from an EMBL/GenBank/DDBJ whole genome shotgun (WGS) entry which is preliminary data.</text>
</comment>
<dbReference type="Proteomes" id="UP001254848">
    <property type="component" value="Unassembled WGS sequence"/>
</dbReference>
<dbReference type="EMBL" id="JAUOZS010000001">
    <property type="protein sequence ID" value="MDT8902941.1"/>
    <property type="molecule type" value="Genomic_DNA"/>
</dbReference>
<sequence length="181" mass="20380">MDRKLVCPCGLTCCDCLFYKPEIYEAAFNLRELIKKHGLDTFLSICSNKNVWKVMGAHLDVDESQVGDEIGRHFDAFEQMPAFMSVLDGIIKLQCKSTCQEAGGCSFGGNKHECGALKCIRAKGYDGCWQCSESEQCEKLTFLKSSYGFVIEENLTTIRERGAAAVEPRGNQYYGWQRRSK</sequence>